<evidence type="ECO:0000313" key="3">
    <source>
        <dbReference type="EMBL" id="MBB5272478.1"/>
    </source>
</evidence>
<dbReference type="RefSeq" id="WP_183968051.1">
    <property type="nucleotide sequence ID" value="NZ_BAABEW010000022.1"/>
</dbReference>
<dbReference type="AlphaFoldDB" id="A0A7W8HID5"/>
<sequence length="392" mass="41218">MPAFRTAHASDPDWRQAAARALAALGKAPAAADCDRLGIVYATPSFGEHLPELLALLRERSGVAHWSGGIGHGVCADATEYSDESALALMVVELPRGSFRIFSGRNPAPALEGGDDRDGGPAAAALVHADPDTPELAELIADMAARTTDGFQFGAIVGTGGEPYTQVADDALSGGLSGVVFGSGVSLLSRIAQGCAPLAGEHRVSGCEAQFIQGLDGRPALDVLLDDLEVDPELRYSLDGEAILRALPAERLRGGLLVALAGEGPRRIGFDDSLVRNVVGIDPRNRLLAISGTPREGDRAVFCTRDADAARRDLVRICTELRSEFEDAGTRPRGALYHACVGRGENLFGVRGAELAIIRHNLGEIPIVGIYAGGEIARDRIHGYTGVLTLFM</sequence>
<evidence type="ECO:0000259" key="2">
    <source>
        <dbReference type="SMART" id="SM01204"/>
    </source>
</evidence>
<dbReference type="EMBL" id="JACHGB010000005">
    <property type="protein sequence ID" value="MBB5272478.1"/>
    <property type="molecule type" value="Genomic_DNA"/>
</dbReference>
<dbReference type="Pfam" id="PF08495">
    <property type="entry name" value="FIST"/>
    <property type="match status" value="1"/>
</dbReference>
<evidence type="ECO:0000259" key="1">
    <source>
        <dbReference type="SMART" id="SM00897"/>
    </source>
</evidence>
<comment type="caution">
    <text evidence="3">The sequence shown here is derived from an EMBL/GenBank/DDBJ whole genome shotgun (WGS) entry which is preliminary data.</text>
</comment>
<reference evidence="3 4" key="1">
    <citation type="submission" date="2020-08" db="EMBL/GenBank/DDBJ databases">
        <title>Genomic Encyclopedia of Type Strains, Phase IV (KMG-IV): sequencing the most valuable type-strain genomes for metagenomic binning, comparative biology and taxonomic classification.</title>
        <authorList>
            <person name="Goeker M."/>
        </authorList>
    </citation>
    <scope>NUCLEOTIDE SEQUENCE [LARGE SCALE GENOMIC DNA]</scope>
    <source>
        <strain evidence="3 4">DSM 29781</strain>
    </source>
</reference>
<proteinExistence type="predicted"/>
<feature type="domain" description="FIST C-domain" evidence="2">
    <location>
        <begin position="220"/>
        <end position="379"/>
    </location>
</feature>
<dbReference type="Proteomes" id="UP000532440">
    <property type="component" value="Unassembled WGS sequence"/>
</dbReference>
<name>A0A7W8HID5_9BURK</name>
<gene>
    <name evidence="3" type="ORF">HNQ70_002501</name>
</gene>
<dbReference type="SMART" id="SM00897">
    <property type="entry name" value="FIST"/>
    <property type="match status" value="1"/>
</dbReference>
<dbReference type="InterPro" id="IPR013702">
    <property type="entry name" value="FIST_domain_N"/>
</dbReference>
<dbReference type="PANTHER" id="PTHR14939:SF5">
    <property type="entry name" value="F-BOX ONLY PROTEIN 22"/>
    <property type="match status" value="1"/>
</dbReference>
<evidence type="ECO:0000313" key="4">
    <source>
        <dbReference type="Proteomes" id="UP000532440"/>
    </source>
</evidence>
<protein>
    <submittedName>
        <fullName evidence="3">Small ligand-binding sensory domain FIST</fullName>
    </submittedName>
</protein>
<dbReference type="PANTHER" id="PTHR14939">
    <property type="entry name" value="F-BOX ONLY PROTEIN 22"/>
    <property type="match status" value="1"/>
</dbReference>
<dbReference type="InterPro" id="IPR019494">
    <property type="entry name" value="FIST_C"/>
</dbReference>
<accession>A0A7W8HID5</accession>
<organism evidence="3 4">
    <name type="scientific">Quisquiliibacterium transsilvanicum</name>
    <dbReference type="NCBI Taxonomy" id="1549638"/>
    <lineage>
        <taxon>Bacteria</taxon>
        <taxon>Pseudomonadati</taxon>
        <taxon>Pseudomonadota</taxon>
        <taxon>Betaproteobacteria</taxon>
        <taxon>Burkholderiales</taxon>
        <taxon>Burkholderiaceae</taxon>
        <taxon>Quisquiliibacterium</taxon>
    </lineage>
</organism>
<keyword evidence="4" id="KW-1185">Reference proteome</keyword>
<dbReference type="Pfam" id="PF10442">
    <property type="entry name" value="FIST_C"/>
    <property type="match status" value="1"/>
</dbReference>
<feature type="domain" description="FIST" evidence="1">
    <location>
        <begin position="35"/>
        <end position="219"/>
    </location>
</feature>
<dbReference type="SMART" id="SM01204">
    <property type="entry name" value="FIST_C"/>
    <property type="match status" value="1"/>
</dbReference>